<sequence>MAHRKDNGPVENNARLSALNAISGIYKDYLWKKSAVFESLEKIINNAGTGPRLDSVTFNAVTALVGAGEGTWSRIWNAAFVDISEHFSGRLTEKMKDLDLRFVELVESLPLGRNYHLTYDEKGLRLLEYYSRQFDILNSSALLLVAAELSKVGEVSELARKDRELNFIEQKAVDRAAKHLRENPYSVDFKKIKKYLREREDDSEEYRPKRETVEVEFEDPERSYRHYDV</sequence>
<evidence type="ECO:0000313" key="1">
    <source>
        <dbReference type="EMBL" id="EET90247.1"/>
    </source>
</evidence>
<reference evidence="1 2" key="1">
    <citation type="journal article" date="2009" name="Genome Biol.">
        <title>Community-wide analysis of microbial genome sequence signatures.</title>
        <authorList>
            <person name="Dick G.J."/>
            <person name="Andersson A.F."/>
            <person name="Baker B.J."/>
            <person name="Simmons S.L."/>
            <person name="Thomas B.C."/>
            <person name="Yelton A.P."/>
            <person name="Banfield J.F."/>
        </authorList>
    </citation>
    <scope>NUCLEOTIDE SEQUENCE [LARGE SCALE GENOMIC DNA]</scope>
    <source>
        <strain evidence="1">ARMAN-2</strain>
    </source>
</reference>
<dbReference type="Proteomes" id="UP000332487">
    <property type="component" value="Unassembled WGS sequence"/>
</dbReference>
<keyword evidence="2" id="KW-1185">Reference proteome</keyword>
<name>C7DGS6_MICA2</name>
<protein>
    <submittedName>
        <fullName evidence="1">Uncharacterized protein</fullName>
    </submittedName>
</protein>
<reference evidence="1 2" key="2">
    <citation type="journal article" date="2010" name="Proc. Natl. Acad. Sci. U.S.A.">
        <title>Enigmatic, ultrasmall, uncultivated Archaea.</title>
        <authorList>
            <person name="Baker B.J."/>
            <person name="Comolli L.R."/>
            <person name="Dick G.J."/>
            <person name="Hauser L.J."/>
            <person name="Hyatt D."/>
            <person name="Dill B.D."/>
            <person name="Land M.L."/>
            <person name="Verberkmoes N.C."/>
            <person name="Hettich R.L."/>
            <person name="Banfield J.F."/>
        </authorList>
    </citation>
    <scope>NUCLEOTIDE SEQUENCE [LARGE SCALE GENOMIC DNA]</scope>
    <source>
        <strain evidence="1">ARMAN-2</strain>
    </source>
</reference>
<organism evidence="1 2">
    <name type="scientific">Candidatus Micrarchaeum acidiphilum ARMAN-2</name>
    <dbReference type="NCBI Taxonomy" id="425595"/>
    <lineage>
        <taxon>Archaea</taxon>
        <taxon>Candidatus Micrarchaeota</taxon>
        <taxon>Candidatus Micrarchaeia</taxon>
        <taxon>Candidatus Micrarchaeales</taxon>
        <taxon>Candidatus Micrarchaeaceae</taxon>
        <taxon>Candidatus Micrarchaeum</taxon>
    </lineage>
</organism>
<accession>C7DGS6</accession>
<evidence type="ECO:0000313" key="2">
    <source>
        <dbReference type="Proteomes" id="UP000332487"/>
    </source>
</evidence>
<dbReference type="AlphaFoldDB" id="C7DGS6"/>
<proteinExistence type="predicted"/>
<gene>
    <name evidence="1" type="ORF">UNLARM2_0276</name>
</gene>
<dbReference type="EMBL" id="GG697239">
    <property type="protein sequence ID" value="EET90247.1"/>
    <property type="molecule type" value="Genomic_DNA"/>
</dbReference>